<gene>
    <name evidence="6" type="ORF">ABNN70_14720</name>
</gene>
<dbReference type="InterPro" id="IPR040764">
    <property type="entry name" value="CvfB_WH"/>
</dbReference>
<evidence type="ECO:0000256" key="1">
    <source>
        <dbReference type="PIRNR" id="PIRNR012524"/>
    </source>
</evidence>
<feature type="domain" description="Conserved virulence factor B third S1" evidence="5">
    <location>
        <begin position="146"/>
        <end position="217"/>
    </location>
</feature>
<evidence type="ECO:0000259" key="2">
    <source>
        <dbReference type="Pfam" id="PF13509"/>
    </source>
</evidence>
<comment type="similarity">
    <text evidence="1">Belongs to the CvfB family.</text>
</comment>
<sequence length="288" mass="32901">MDRLEPLKAGTVVTLDLAHKAPFGYFLTDGRQEILMHANDAIEPVDEQAKQKVFLYQDHQGRLAATMTIPKIRIGIYDWAPVVSVHKRYGVFVDIGIHKDILFSKDDLPESLDEWPQKGDRLYLSLMLDKKDRLFAKPANESIMNVISIPAPESFFNKETEATVYRLMADGAHFITEDGYLGFIHRRESDRKMRIGRTFHGRVTGIKDGRITLSMLPRSFEMIDQHAAGILEYLRGRGGTMPYTDKSLPEDIRKHFSISKGDFKKALGKLMKEGKLVQKDGWSYLVEK</sequence>
<feature type="domain" description="Conserved virulence factor B first S1" evidence="2">
    <location>
        <begin position="10"/>
        <end position="67"/>
    </location>
</feature>
<dbReference type="InterPro" id="IPR048587">
    <property type="entry name" value="CvfB_S1_3rd"/>
</dbReference>
<dbReference type="InterPro" id="IPR036388">
    <property type="entry name" value="WH-like_DNA-bd_sf"/>
</dbReference>
<dbReference type="PANTHER" id="PTHR37296:SF1">
    <property type="entry name" value="CONSERVED VIRULENCE FACTOR B"/>
    <property type="match status" value="1"/>
</dbReference>
<dbReference type="InterPro" id="IPR048588">
    <property type="entry name" value="CvfB_S1_2nd"/>
</dbReference>
<dbReference type="Pfam" id="PF13509">
    <property type="entry name" value="S1_2"/>
    <property type="match status" value="1"/>
</dbReference>
<protein>
    <submittedName>
        <fullName evidence="6">S1-like domain-containing RNA-binding protein</fullName>
    </submittedName>
</protein>
<dbReference type="AlphaFoldDB" id="A0AAU8IFP6"/>
<evidence type="ECO:0000259" key="5">
    <source>
        <dbReference type="Pfam" id="PF21543"/>
    </source>
</evidence>
<dbReference type="Pfam" id="PF21191">
    <property type="entry name" value="CvfB_1st"/>
    <property type="match status" value="1"/>
</dbReference>
<evidence type="ECO:0000259" key="3">
    <source>
        <dbReference type="Pfam" id="PF17783"/>
    </source>
</evidence>
<dbReference type="Gene3D" id="2.40.50.140">
    <property type="entry name" value="Nucleic acid-binding proteins"/>
    <property type="match status" value="2"/>
</dbReference>
<dbReference type="Pfam" id="PF17783">
    <property type="entry name" value="WHD_CvfB"/>
    <property type="match status" value="1"/>
</dbReference>
<name>A0AAU8IFP6_9BACL</name>
<dbReference type="EMBL" id="CP159510">
    <property type="protein sequence ID" value="XCJ16863.1"/>
    <property type="molecule type" value="Genomic_DNA"/>
</dbReference>
<evidence type="ECO:0000259" key="4">
    <source>
        <dbReference type="Pfam" id="PF21191"/>
    </source>
</evidence>
<dbReference type="InterPro" id="IPR012340">
    <property type="entry name" value="NA-bd_OB-fold"/>
</dbReference>
<dbReference type="InterPro" id="IPR039566">
    <property type="entry name" value="CvfB_S1_st"/>
</dbReference>
<dbReference type="Pfam" id="PF21543">
    <property type="entry name" value="CvfB_2nd"/>
    <property type="match status" value="1"/>
</dbReference>
<evidence type="ECO:0000313" key="6">
    <source>
        <dbReference type="EMBL" id="XCJ16863.1"/>
    </source>
</evidence>
<dbReference type="Gene3D" id="1.10.10.10">
    <property type="entry name" value="Winged helix-like DNA-binding domain superfamily/Winged helix DNA-binding domain"/>
    <property type="match status" value="1"/>
</dbReference>
<organism evidence="6">
    <name type="scientific">Sporolactobacillus sp. Y61</name>
    <dbReference type="NCBI Taxonomy" id="3160863"/>
    <lineage>
        <taxon>Bacteria</taxon>
        <taxon>Bacillati</taxon>
        <taxon>Bacillota</taxon>
        <taxon>Bacilli</taxon>
        <taxon>Bacillales</taxon>
        <taxon>Sporolactobacillaceae</taxon>
        <taxon>Sporolactobacillus</taxon>
    </lineage>
</organism>
<dbReference type="RefSeq" id="WP_240697209.1">
    <property type="nucleotide sequence ID" value="NZ_CP159510.1"/>
</dbReference>
<dbReference type="PIRSF" id="PIRSF012524">
    <property type="entry name" value="YitL_S1"/>
    <property type="match status" value="1"/>
</dbReference>
<dbReference type="PANTHER" id="PTHR37296">
    <property type="entry name" value="CONSERVED VIRULENCE FACTOR B"/>
    <property type="match status" value="1"/>
</dbReference>
<accession>A0AAU8IFP6</accession>
<proteinExistence type="inferred from homology"/>
<feature type="domain" description="Conserved virulence factor B-like winged helix" evidence="3">
    <location>
        <begin position="230"/>
        <end position="285"/>
    </location>
</feature>
<reference evidence="6" key="1">
    <citation type="submission" date="2024-06" db="EMBL/GenBank/DDBJ databases">
        <authorList>
            <person name="Fan A."/>
            <person name="Zhang F.Y."/>
            <person name="Zhang L."/>
        </authorList>
    </citation>
    <scope>NUCLEOTIDE SEQUENCE</scope>
    <source>
        <strain evidence="6">Y61</strain>
    </source>
</reference>
<dbReference type="InterPro" id="IPR014464">
    <property type="entry name" value="CvfB_fam"/>
</dbReference>
<feature type="domain" description="Conserved virulence factor B second S1" evidence="4">
    <location>
        <begin position="77"/>
        <end position="137"/>
    </location>
</feature>